<proteinExistence type="inferred from homology"/>
<evidence type="ECO:0000256" key="1">
    <source>
        <dbReference type="ARBA" id="ARBA00005519"/>
    </source>
</evidence>
<evidence type="ECO:0000313" key="6">
    <source>
        <dbReference type="Proteomes" id="UP000799436"/>
    </source>
</evidence>
<dbReference type="EMBL" id="ML995817">
    <property type="protein sequence ID" value="KAF2771992.1"/>
    <property type="molecule type" value="Genomic_DNA"/>
</dbReference>
<dbReference type="InterPro" id="IPR013319">
    <property type="entry name" value="GH11/12"/>
</dbReference>
<evidence type="ECO:0000256" key="3">
    <source>
        <dbReference type="SAM" id="MobiDB-lite"/>
    </source>
</evidence>
<dbReference type="GO" id="GO:0030246">
    <property type="term" value="F:carbohydrate binding"/>
    <property type="evidence" value="ECO:0007669"/>
    <property type="project" value="UniProtKB-KW"/>
</dbReference>
<dbReference type="AlphaFoldDB" id="A0A6G1LHE1"/>
<sequence>MKPSTTLLYTTLASLTSAAPTKRTTQNTCEQWGQLSLSPYTIYNNLWGESQGSGSQCLDVVESLTTWSWANNKNDVKSYANAVVNFTQTQVSEIASMQSKWEWSYSGSQVTADVAFDMFTSSTKDGSREFEVMVWLAALGGAGPISLSYDAAGHAESIASTTIGGHSFAVYKGSNGAQTVFSFVPSTNITSYSGDVRDFFTYLISSQSFDGSQYLVSVGAGTEAFIGTNAVFKTTSYSMDISTSDNSCSTSTASSTPTFPSATSSPPLSTSPAAANTTSHSTTTSAPDASSSTPTSVSTVSSAPASSYWSAPGATSTFAYTATVFTPTAYPEATSFSSSAAAPVSTSEPEHGSCQVEYVYV</sequence>
<evidence type="ECO:0000313" key="5">
    <source>
        <dbReference type="EMBL" id="KAF2771992.1"/>
    </source>
</evidence>
<dbReference type="Proteomes" id="UP000799436">
    <property type="component" value="Unassembled WGS sequence"/>
</dbReference>
<dbReference type="InterPro" id="IPR002594">
    <property type="entry name" value="GH12"/>
</dbReference>
<protein>
    <submittedName>
        <fullName evidence="5">Concanavalin A-like lectin/glucanase</fullName>
    </submittedName>
</protein>
<dbReference type="GO" id="GO:0008810">
    <property type="term" value="F:cellulase activity"/>
    <property type="evidence" value="ECO:0007669"/>
    <property type="project" value="InterPro"/>
</dbReference>
<dbReference type="InterPro" id="IPR013320">
    <property type="entry name" value="ConA-like_dom_sf"/>
</dbReference>
<dbReference type="PANTHER" id="PTHR34002:SF9">
    <property type="entry name" value="XYLOGLUCAN-SPECIFIC ENDO-BETA-1,4-GLUCANASE A"/>
    <property type="match status" value="1"/>
</dbReference>
<feature type="signal peptide" evidence="4">
    <location>
        <begin position="1"/>
        <end position="18"/>
    </location>
</feature>
<name>A0A6G1LHE1_9PEZI</name>
<dbReference type="OrthoDB" id="95118at2759"/>
<accession>A0A6G1LHE1</accession>
<keyword evidence="2" id="KW-0624">Polysaccharide degradation</keyword>
<keyword evidence="2" id="KW-0378">Hydrolase</keyword>
<reference evidence="5" key="1">
    <citation type="journal article" date="2020" name="Stud. Mycol.">
        <title>101 Dothideomycetes genomes: a test case for predicting lifestyles and emergence of pathogens.</title>
        <authorList>
            <person name="Haridas S."/>
            <person name="Albert R."/>
            <person name="Binder M."/>
            <person name="Bloem J."/>
            <person name="Labutti K."/>
            <person name="Salamov A."/>
            <person name="Andreopoulos B."/>
            <person name="Baker S."/>
            <person name="Barry K."/>
            <person name="Bills G."/>
            <person name="Bluhm B."/>
            <person name="Cannon C."/>
            <person name="Castanera R."/>
            <person name="Culley D."/>
            <person name="Daum C."/>
            <person name="Ezra D."/>
            <person name="Gonzalez J."/>
            <person name="Henrissat B."/>
            <person name="Kuo A."/>
            <person name="Liang C."/>
            <person name="Lipzen A."/>
            <person name="Lutzoni F."/>
            <person name="Magnuson J."/>
            <person name="Mondo S."/>
            <person name="Nolan M."/>
            <person name="Ohm R."/>
            <person name="Pangilinan J."/>
            <person name="Park H.-J."/>
            <person name="Ramirez L."/>
            <person name="Alfaro M."/>
            <person name="Sun H."/>
            <person name="Tritt A."/>
            <person name="Yoshinaga Y."/>
            <person name="Zwiers L.-H."/>
            <person name="Turgeon B."/>
            <person name="Goodwin S."/>
            <person name="Spatafora J."/>
            <person name="Crous P."/>
            <person name="Grigoriev I."/>
        </authorList>
    </citation>
    <scope>NUCLEOTIDE SEQUENCE</scope>
    <source>
        <strain evidence="5">CBS 116005</strain>
    </source>
</reference>
<dbReference type="PANTHER" id="PTHR34002">
    <property type="entry name" value="BLR1656 PROTEIN"/>
    <property type="match status" value="1"/>
</dbReference>
<keyword evidence="2" id="KW-0326">Glycosidase</keyword>
<feature type="chain" id="PRO_5026350754" evidence="4">
    <location>
        <begin position="19"/>
        <end position="361"/>
    </location>
</feature>
<organism evidence="5 6">
    <name type="scientific">Teratosphaeria nubilosa</name>
    <dbReference type="NCBI Taxonomy" id="161662"/>
    <lineage>
        <taxon>Eukaryota</taxon>
        <taxon>Fungi</taxon>
        <taxon>Dikarya</taxon>
        <taxon>Ascomycota</taxon>
        <taxon>Pezizomycotina</taxon>
        <taxon>Dothideomycetes</taxon>
        <taxon>Dothideomycetidae</taxon>
        <taxon>Mycosphaerellales</taxon>
        <taxon>Teratosphaeriaceae</taxon>
        <taxon>Teratosphaeria</taxon>
    </lineage>
</organism>
<dbReference type="Gene3D" id="2.60.120.180">
    <property type="match status" value="1"/>
</dbReference>
<comment type="similarity">
    <text evidence="1 2">Belongs to the glycosyl hydrolase 12 (cellulase H) family.</text>
</comment>
<keyword evidence="4" id="KW-0732">Signal</keyword>
<dbReference type="GO" id="GO:0000272">
    <property type="term" value="P:polysaccharide catabolic process"/>
    <property type="evidence" value="ECO:0007669"/>
    <property type="project" value="UniProtKB-KW"/>
</dbReference>
<keyword evidence="6" id="KW-1185">Reference proteome</keyword>
<keyword evidence="5" id="KW-0430">Lectin</keyword>
<dbReference type="SUPFAM" id="SSF49899">
    <property type="entry name" value="Concanavalin A-like lectins/glucanases"/>
    <property type="match status" value="1"/>
</dbReference>
<dbReference type="Pfam" id="PF01670">
    <property type="entry name" value="Glyco_hydro_12"/>
    <property type="match status" value="1"/>
</dbReference>
<evidence type="ECO:0000256" key="4">
    <source>
        <dbReference type="SAM" id="SignalP"/>
    </source>
</evidence>
<gene>
    <name evidence="5" type="ORF">EJ03DRAFT_372545</name>
</gene>
<feature type="region of interest" description="Disordered" evidence="3">
    <location>
        <begin position="250"/>
        <end position="297"/>
    </location>
</feature>
<keyword evidence="2" id="KW-0119">Carbohydrate metabolism</keyword>
<evidence type="ECO:0000256" key="2">
    <source>
        <dbReference type="RuleBase" id="RU361163"/>
    </source>
</evidence>